<name>F6FTC7_ISOV2</name>
<dbReference type="eggNOG" id="ENOG502ZNBM">
    <property type="taxonomic scope" value="Bacteria"/>
</dbReference>
<reference evidence="1 2" key="1">
    <citation type="submission" date="2011-05" db="EMBL/GenBank/DDBJ databases">
        <title>Complete sequence of Isoptericola variabilis 225.</title>
        <authorList>
            <consortium name="US DOE Joint Genome Institute"/>
            <person name="Lucas S."/>
            <person name="Han J."/>
            <person name="Lapidus A."/>
            <person name="Cheng J.-F."/>
            <person name="Goodwin L."/>
            <person name="Pitluck S."/>
            <person name="Peters L."/>
            <person name="Mikhailova N."/>
            <person name="Zeytun A."/>
            <person name="Han C."/>
            <person name="Tapia R."/>
            <person name="Land M."/>
            <person name="Hauser L."/>
            <person name="Kyrpides N."/>
            <person name="Ivanova N."/>
            <person name="Pagani I."/>
            <person name="Siebers A."/>
            <person name="Allgaier M."/>
            <person name="Thelen M."/>
            <person name="Hugenholtz P."/>
            <person name="Gladden J."/>
            <person name="Woyke T."/>
        </authorList>
    </citation>
    <scope>NUCLEOTIDE SEQUENCE [LARGE SCALE GENOMIC DNA]</scope>
    <source>
        <strain evidence="2">225</strain>
    </source>
</reference>
<proteinExistence type="predicted"/>
<dbReference type="EMBL" id="CP002810">
    <property type="protein sequence ID" value="AEG45291.1"/>
    <property type="molecule type" value="Genomic_DNA"/>
</dbReference>
<sequence length="239" mass="26581">MSDMFLNPSGGVEWRPGPRQAARMTRVGRRPISHGRLCTACLLGTWPMSMFRLSQTLCDTCYALEAEVTRRAGLDTRSRAGRFPGGSARMWGLNDAYDEDWEPIRQANAYRDGLLAKVFVEARARGLVVLEENDAGRPPSELVALADLRAHGLIPDGYADRVRRLAVWMETLDPEGFAQRSAVLADVPSLARWLSLKDRRVHQARARRELESSVAEFRRASHALVSAATGVLRAGRLAR</sequence>
<organism evidence="2">
    <name type="scientific">Isoptericola variabilis (strain 225)</name>
    <dbReference type="NCBI Taxonomy" id="743718"/>
    <lineage>
        <taxon>Bacteria</taxon>
        <taxon>Bacillati</taxon>
        <taxon>Actinomycetota</taxon>
        <taxon>Actinomycetes</taxon>
        <taxon>Micrococcales</taxon>
        <taxon>Promicromonosporaceae</taxon>
        <taxon>Isoptericola</taxon>
    </lineage>
</organism>
<dbReference type="STRING" id="743718.Isova_2587"/>
<evidence type="ECO:0000313" key="2">
    <source>
        <dbReference type="Proteomes" id="UP000009236"/>
    </source>
</evidence>
<protein>
    <submittedName>
        <fullName evidence="1">Uncharacterized protein</fullName>
    </submittedName>
</protein>
<dbReference type="HOGENOM" id="CLU_1159848_0_0_11"/>
<dbReference type="AlphaFoldDB" id="F6FTC7"/>
<dbReference type="Proteomes" id="UP000009236">
    <property type="component" value="Chromosome"/>
</dbReference>
<evidence type="ECO:0000313" key="1">
    <source>
        <dbReference type="EMBL" id="AEG45291.1"/>
    </source>
</evidence>
<accession>F6FTC7</accession>
<keyword evidence="2" id="KW-1185">Reference proteome</keyword>
<dbReference type="KEGG" id="iva:Isova_2587"/>
<gene>
    <name evidence="1" type="ordered locus">Isova_2587</name>
</gene>